<keyword evidence="9 11" id="KW-0482">Metalloprotease</keyword>
<dbReference type="CDD" id="cd06163">
    <property type="entry name" value="S2P-M50_PDZ_RseP-like"/>
    <property type="match status" value="1"/>
</dbReference>
<dbReference type="InterPro" id="IPR001478">
    <property type="entry name" value="PDZ"/>
</dbReference>
<feature type="domain" description="PDZ" evidence="12">
    <location>
        <begin position="215"/>
        <end position="281"/>
    </location>
</feature>
<evidence type="ECO:0000259" key="12">
    <source>
        <dbReference type="SMART" id="SM00228"/>
    </source>
</evidence>
<dbReference type="GO" id="GO:0006508">
    <property type="term" value="P:proteolysis"/>
    <property type="evidence" value="ECO:0007669"/>
    <property type="project" value="UniProtKB-KW"/>
</dbReference>
<keyword evidence="6 11" id="KW-0378">Hydrolase</keyword>
<dbReference type="Pfam" id="PF17820">
    <property type="entry name" value="PDZ_6"/>
    <property type="match status" value="1"/>
</dbReference>
<dbReference type="Proteomes" id="UP000576209">
    <property type="component" value="Unassembled WGS sequence"/>
</dbReference>
<keyword evidence="8 11" id="KW-1133">Transmembrane helix</keyword>
<evidence type="ECO:0000256" key="4">
    <source>
        <dbReference type="ARBA" id="ARBA00022670"/>
    </source>
</evidence>
<dbReference type="AlphaFoldDB" id="A0A840E1G7"/>
<dbReference type="InterPro" id="IPR004387">
    <property type="entry name" value="Pept_M50_Zn"/>
</dbReference>
<evidence type="ECO:0000256" key="1">
    <source>
        <dbReference type="ARBA" id="ARBA00001947"/>
    </source>
</evidence>
<keyword evidence="10 11" id="KW-0472">Membrane</keyword>
<feature type="transmembrane region" description="Helical" evidence="11">
    <location>
        <begin position="103"/>
        <end position="128"/>
    </location>
</feature>
<dbReference type="Gene3D" id="2.30.42.10">
    <property type="match status" value="2"/>
</dbReference>
<keyword evidence="14" id="KW-1185">Reference proteome</keyword>
<comment type="cofactor">
    <cofactor evidence="1 11">
        <name>Zn(2+)</name>
        <dbReference type="ChEBI" id="CHEBI:29105"/>
    </cofactor>
</comment>
<keyword evidence="5 11" id="KW-0812">Transmembrane</keyword>
<evidence type="ECO:0000313" key="14">
    <source>
        <dbReference type="Proteomes" id="UP000576209"/>
    </source>
</evidence>
<comment type="similarity">
    <text evidence="3 11">Belongs to the peptidase M50B family.</text>
</comment>
<dbReference type="SUPFAM" id="SSF50156">
    <property type="entry name" value="PDZ domain-like"/>
    <property type="match status" value="2"/>
</dbReference>
<dbReference type="GO" id="GO:0016020">
    <property type="term" value="C:membrane"/>
    <property type="evidence" value="ECO:0007669"/>
    <property type="project" value="UniProtKB-SubCell"/>
</dbReference>
<accession>A0A840E1G7</accession>
<protein>
    <recommendedName>
        <fullName evidence="11">Zinc metalloprotease</fullName>
        <ecNumber evidence="11">3.4.24.-</ecNumber>
    </recommendedName>
</protein>
<evidence type="ECO:0000256" key="3">
    <source>
        <dbReference type="ARBA" id="ARBA00007931"/>
    </source>
</evidence>
<gene>
    <name evidence="13" type="ORF">GGR28_000166</name>
</gene>
<evidence type="ECO:0000256" key="9">
    <source>
        <dbReference type="ARBA" id="ARBA00023049"/>
    </source>
</evidence>
<dbReference type="GO" id="GO:0046872">
    <property type="term" value="F:metal ion binding"/>
    <property type="evidence" value="ECO:0007669"/>
    <property type="project" value="UniProtKB-KW"/>
</dbReference>
<evidence type="ECO:0000256" key="5">
    <source>
        <dbReference type="ARBA" id="ARBA00022692"/>
    </source>
</evidence>
<evidence type="ECO:0000256" key="6">
    <source>
        <dbReference type="ARBA" id="ARBA00022801"/>
    </source>
</evidence>
<name>A0A840E1G7_9BACT</name>
<dbReference type="Pfam" id="PF02163">
    <property type="entry name" value="Peptidase_M50"/>
    <property type="match status" value="1"/>
</dbReference>
<comment type="caution">
    <text evidence="13">The sequence shown here is derived from an EMBL/GenBank/DDBJ whole genome shotgun (WGS) entry which is preliminary data.</text>
</comment>
<feature type="transmembrane region" description="Helical" evidence="11">
    <location>
        <begin position="373"/>
        <end position="395"/>
    </location>
</feature>
<dbReference type="InterPro" id="IPR008915">
    <property type="entry name" value="Peptidase_M50"/>
</dbReference>
<evidence type="ECO:0000256" key="8">
    <source>
        <dbReference type="ARBA" id="ARBA00022989"/>
    </source>
</evidence>
<organism evidence="13 14">
    <name type="scientific">Neolewinella aquimaris</name>
    <dbReference type="NCBI Taxonomy" id="1835722"/>
    <lineage>
        <taxon>Bacteria</taxon>
        <taxon>Pseudomonadati</taxon>
        <taxon>Bacteroidota</taxon>
        <taxon>Saprospiria</taxon>
        <taxon>Saprospirales</taxon>
        <taxon>Lewinellaceae</taxon>
        <taxon>Neolewinella</taxon>
    </lineage>
</organism>
<dbReference type="EMBL" id="JACIFF010000001">
    <property type="protein sequence ID" value="MBB4077565.1"/>
    <property type="molecule type" value="Genomic_DNA"/>
</dbReference>
<dbReference type="InterPro" id="IPR041489">
    <property type="entry name" value="PDZ_6"/>
</dbReference>
<comment type="subcellular location">
    <subcellularLocation>
        <location evidence="2">Membrane</location>
        <topology evidence="2">Multi-pass membrane protein</topology>
    </subcellularLocation>
</comment>
<dbReference type="PANTHER" id="PTHR42837:SF2">
    <property type="entry name" value="MEMBRANE METALLOPROTEASE ARASP2, CHLOROPLASTIC-RELATED"/>
    <property type="match status" value="1"/>
</dbReference>
<feature type="transmembrane region" description="Helical" evidence="11">
    <location>
        <begin position="6"/>
        <end position="27"/>
    </location>
</feature>
<feature type="transmembrane region" description="Helical" evidence="11">
    <location>
        <begin position="421"/>
        <end position="445"/>
    </location>
</feature>
<dbReference type="PANTHER" id="PTHR42837">
    <property type="entry name" value="REGULATOR OF SIGMA-E PROTEASE RSEP"/>
    <property type="match status" value="1"/>
</dbReference>
<dbReference type="InterPro" id="IPR036034">
    <property type="entry name" value="PDZ_sf"/>
</dbReference>
<keyword evidence="11" id="KW-0479">Metal-binding</keyword>
<evidence type="ECO:0000256" key="10">
    <source>
        <dbReference type="ARBA" id="ARBA00023136"/>
    </source>
</evidence>
<dbReference type="NCBIfam" id="TIGR00054">
    <property type="entry name" value="RIP metalloprotease RseP"/>
    <property type="match status" value="1"/>
</dbReference>
<reference evidence="13 14" key="1">
    <citation type="submission" date="2020-08" db="EMBL/GenBank/DDBJ databases">
        <title>Genomic Encyclopedia of Type Strains, Phase IV (KMG-IV): sequencing the most valuable type-strain genomes for metagenomic binning, comparative biology and taxonomic classification.</title>
        <authorList>
            <person name="Goeker M."/>
        </authorList>
    </citation>
    <scope>NUCLEOTIDE SEQUENCE [LARGE SCALE GENOMIC DNA]</scope>
    <source>
        <strain evidence="13 14">DSM 105137</strain>
    </source>
</reference>
<evidence type="ECO:0000256" key="7">
    <source>
        <dbReference type="ARBA" id="ARBA00022833"/>
    </source>
</evidence>
<proteinExistence type="inferred from homology"/>
<dbReference type="EC" id="3.4.24.-" evidence="11"/>
<dbReference type="GO" id="GO:0004222">
    <property type="term" value="F:metalloendopeptidase activity"/>
    <property type="evidence" value="ECO:0007669"/>
    <property type="project" value="InterPro"/>
</dbReference>
<dbReference type="SMART" id="SM00228">
    <property type="entry name" value="PDZ"/>
    <property type="match status" value="1"/>
</dbReference>
<keyword evidence="4 13" id="KW-0645">Protease</keyword>
<evidence type="ECO:0000256" key="11">
    <source>
        <dbReference type="RuleBase" id="RU362031"/>
    </source>
</evidence>
<sequence length="447" mass="50027">MDTLITVGQLVLSLSILIVLHEFGHFIPARLFGTRVEKFYLFFDPGFSLFKKQIGETEYGIGWLPLGGYVKISGMIDESFDKEQMDQPAQPWEFRSKPAWQRLIIMLGGVTVNFILGFFIYAMVLFGYGEEYFPADNITAGIAVDSLGQEIGLQNGDKIIRVGDVPFERFNDRIVLREIAINNARQIEVNRNDQPTTVEVDPKWVDLLTRYENKNSRLFTARMPFVVGIVQKGGPADEAGLLIEDRIVSVDGTPTPFFDQYTEAVRGRGGETVVLGVRKKDQEDVREVSVTLTEAGQLLVAAAGPDYFYDTERQEYSFAESIPAGVNQGVNFLSDQFKAFGQMFAGNIKVTESLGGFASIGSMFGKTWNWERFWYMTASLSLILAFMNLLPIPALDGGHVMFLLYEVVSGRKPSDTFMERATMVGFVIVLGLVVLANGLDIWRWING</sequence>
<dbReference type="RefSeq" id="WP_183493824.1">
    <property type="nucleotide sequence ID" value="NZ_JACIFF010000001.1"/>
</dbReference>
<evidence type="ECO:0000256" key="2">
    <source>
        <dbReference type="ARBA" id="ARBA00004141"/>
    </source>
</evidence>
<evidence type="ECO:0000313" key="13">
    <source>
        <dbReference type="EMBL" id="MBB4077565.1"/>
    </source>
</evidence>
<keyword evidence="7 11" id="KW-0862">Zinc</keyword>